<comment type="similarity">
    <text evidence="1">Belongs to the CNOT2/3/5 family.</text>
</comment>
<dbReference type="Pfam" id="PF04153">
    <property type="entry name" value="NOT2_3_5_C"/>
    <property type="match status" value="1"/>
</dbReference>
<dbReference type="GO" id="GO:0030015">
    <property type="term" value="C:CCR4-NOT core complex"/>
    <property type="evidence" value="ECO:0007669"/>
    <property type="project" value="InterPro"/>
</dbReference>
<dbReference type="InterPro" id="IPR007282">
    <property type="entry name" value="NOT2/3/5_C"/>
</dbReference>
<dbReference type="EMBL" id="DS268611">
    <property type="protein sequence ID" value="EFO94055.1"/>
    <property type="molecule type" value="Genomic_DNA"/>
</dbReference>
<keyword evidence="2" id="KW-0805">Transcription regulation</keyword>
<evidence type="ECO:0000256" key="1">
    <source>
        <dbReference type="ARBA" id="ARBA00007682"/>
    </source>
</evidence>
<name>E3NDK2_CAERE</name>
<dbReference type="Proteomes" id="UP000008281">
    <property type="component" value="Unassembled WGS sequence"/>
</dbReference>
<evidence type="ECO:0000256" key="2">
    <source>
        <dbReference type="ARBA" id="ARBA00023015"/>
    </source>
</evidence>
<dbReference type="InterPro" id="IPR038635">
    <property type="entry name" value="CCR4-NOT_su2/3/5_C_sf"/>
</dbReference>
<dbReference type="HOGENOM" id="CLU_1919011_0_0_1"/>
<reference evidence="4" key="1">
    <citation type="submission" date="2007-07" db="EMBL/GenBank/DDBJ databases">
        <title>PCAP assembly of the Caenorhabditis remanei genome.</title>
        <authorList>
            <consortium name="The Caenorhabditis remanei Sequencing Consortium"/>
            <person name="Wilson R.K."/>
        </authorList>
    </citation>
    <scope>NUCLEOTIDE SEQUENCE [LARGE SCALE GENOMIC DNA]</scope>
    <source>
        <strain evidence="4">PB4641</strain>
    </source>
</reference>
<evidence type="ECO:0000313" key="4">
    <source>
        <dbReference type="EMBL" id="EFO94055.1"/>
    </source>
</evidence>
<dbReference type="InterPro" id="IPR040168">
    <property type="entry name" value="Not2/3/5"/>
</dbReference>
<gene>
    <name evidence="4" type="ORF">CRE_27842</name>
</gene>
<evidence type="ECO:0000313" key="5">
    <source>
        <dbReference type="Proteomes" id="UP000008281"/>
    </source>
</evidence>
<proteinExistence type="inferred from homology"/>
<protein>
    <submittedName>
        <fullName evidence="4">Uncharacterized protein</fullName>
    </submittedName>
</protein>
<dbReference type="OrthoDB" id="293823at2759"/>
<dbReference type="GO" id="GO:2000036">
    <property type="term" value="P:regulation of stem cell population maintenance"/>
    <property type="evidence" value="ECO:0007669"/>
    <property type="project" value="UniProtKB-ARBA"/>
</dbReference>
<dbReference type="STRING" id="31234.E3NDK2"/>
<keyword evidence="3" id="KW-0804">Transcription</keyword>
<keyword evidence="5" id="KW-1185">Reference proteome</keyword>
<evidence type="ECO:0000256" key="3">
    <source>
        <dbReference type="ARBA" id="ARBA00023163"/>
    </source>
</evidence>
<dbReference type="Gene3D" id="2.30.30.1020">
    <property type="entry name" value="CCR4-NOT complex subunit 2/3/5, C-terminal domain"/>
    <property type="match status" value="1"/>
</dbReference>
<dbReference type="GO" id="GO:0006355">
    <property type="term" value="P:regulation of DNA-templated transcription"/>
    <property type="evidence" value="ECO:0007669"/>
    <property type="project" value="InterPro"/>
</dbReference>
<organism evidence="5">
    <name type="scientific">Caenorhabditis remanei</name>
    <name type="common">Caenorhabditis vulgaris</name>
    <dbReference type="NCBI Taxonomy" id="31234"/>
    <lineage>
        <taxon>Eukaryota</taxon>
        <taxon>Metazoa</taxon>
        <taxon>Ecdysozoa</taxon>
        <taxon>Nematoda</taxon>
        <taxon>Chromadorea</taxon>
        <taxon>Rhabditida</taxon>
        <taxon>Rhabditina</taxon>
        <taxon>Rhabditomorpha</taxon>
        <taxon>Rhabditoidea</taxon>
        <taxon>Rhabditidae</taxon>
        <taxon>Peloderinae</taxon>
        <taxon>Caenorhabditis</taxon>
    </lineage>
</organism>
<dbReference type="AlphaFoldDB" id="E3NDK2"/>
<accession>E3NDK2</accession>
<dbReference type="eggNOG" id="KOG2150">
    <property type="taxonomic scope" value="Eukaryota"/>
</dbReference>
<dbReference type="PANTHER" id="PTHR23326">
    <property type="entry name" value="CCR4 NOT-RELATED"/>
    <property type="match status" value="1"/>
</dbReference>
<sequence length="132" mass="15014">MEVHAARLMAQLENSCLAGASPLGRTSMTQEFDGQLAALELACAKATFPLGSEKPRNYSSKMPSWYANLTAPTIVLNIIFVWVPILYFQSYGTRAQLLTAKPLKKLSWRFHTKYLTWFQRHKEPKQTTDGYQ</sequence>